<dbReference type="Pfam" id="PF08379">
    <property type="entry name" value="Bact_transglu_N"/>
    <property type="match status" value="1"/>
</dbReference>
<dbReference type="RefSeq" id="WP_310338200.1">
    <property type="nucleotide sequence ID" value="NZ_JAVDXO010000001.1"/>
</dbReference>
<accession>A0ABU1ZGV7</accession>
<dbReference type="PANTHER" id="PTHR33490:SF7">
    <property type="entry name" value="BLR2979 PROTEIN"/>
    <property type="match status" value="1"/>
</dbReference>
<dbReference type="InterPro" id="IPR038765">
    <property type="entry name" value="Papain-like_cys_pep_sf"/>
</dbReference>
<protein>
    <submittedName>
        <fullName evidence="3">Transglutaminase-like putative cysteine protease</fullName>
    </submittedName>
</protein>
<dbReference type="InterPro" id="IPR002931">
    <property type="entry name" value="Transglutaminase-like"/>
</dbReference>
<evidence type="ECO:0000259" key="2">
    <source>
        <dbReference type="SMART" id="SM00460"/>
    </source>
</evidence>
<comment type="caution">
    <text evidence="3">The sequence shown here is derived from an EMBL/GenBank/DDBJ whole genome shotgun (WGS) entry which is preliminary data.</text>
</comment>
<dbReference type="PANTHER" id="PTHR33490">
    <property type="entry name" value="BLR5614 PROTEIN-RELATED"/>
    <property type="match status" value="1"/>
</dbReference>
<feature type="region of interest" description="Disordered" evidence="1">
    <location>
        <begin position="297"/>
        <end position="333"/>
    </location>
</feature>
<name>A0ABU1ZGV7_9BURK</name>
<organism evidence="3 4">
    <name type="scientific">Rhodoferax saidenbachensis</name>
    <dbReference type="NCBI Taxonomy" id="1484693"/>
    <lineage>
        <taxon>Bacteria</taxon>
        <taxon>Pseudomonadati</taxon>
        <taxon>Pseudomonadota</taxon>
        <taxon>Betaproteobacteria</taxon>
        <taxon>Burkholderiales</taxon>
        <taxon>Comamonadaceae</taxon>
        <taxon>Rhodoferax</taxon>
    </lineage>
</organism>
<dbReference type="Pfam" id="PF01841">
    <property type="entry name" value="Transglut_core"/>
    <property type="match status" value="1"/>
</dbReference>
<dbReference type="InterPro" id="IPR013589">
    <property type="entry name" value="Bac_transglu_N"/>
</dbReference>
<evidence type="ECO:0000313" key="4">
    <source>
        <dbReference type="Proteomes" id="UP001268089"/>
    </source>
</evidence>
<dbReference type="Proteomes" id="UP001268089">
    <property type="component" value="Unassembled WGS sequence"/>
</dbReference>
<dbReference type="SUPFAM" id="SSF54001">
    <property type="entry name" value="Cysteine proteinases"/>
    <property type="match status" value="1"/>
</dbReference>
<evidence type="ECO:0000256" key="1">
    <source>
        <dbReference type="SAM" id="MobiDB-lite"/>
    </source>
</evidence>
<gene>
    <name evidence="3" type="ORF">J2X15_000038</name>
</gene>
<evidence type="ECO:0000313" key="3">
    <source>
        <dbReference type="EMBL" id="MDR7304772.1"/>
    </source>
</evidence>
<feature type="compositionally biased region" description="Low complexity" evidence="1">
    <location>
        <begin position="314"/>
        <end position="333"/>
    </location>
</feature>
<reference evidence="3 4" key="1">
    <citation type="submission" date="2023-07" db="EMBL/GenBank/DDBJ databases">
        <title>Sorghum-associated microbial communities from plants grown in Nebraska, USA.</title>
        <authorList>
            <person name="Schachtman D."/>
        </authorList>
    </citation>
    <scope>NUCLEOTIDE SEQUENCE [LARGE SCALE GENOMIC DNA]</scope>
    <source>
        <strain evidence="3 4">BE308</strain>
    </source>
</reference>
<dbReference type="Gene3D" id="3.10.620.30">
    <property type="match status" value="1"/>
</dbReference>
<sequence length="333" mass="36494">MLLQVTHNTRYDYQPAVETAQHVAYLQPLRHASQNLLSHSLTISPLPAQQRSTVDVYGNARVFFSLQVPHTVLEVKAQSLVTTATHDQPESEQPWEQLRDRLRYQAHTPFEAASEFVFASPFVPRRQEFSGYARPSFVSGASVLAVAVDLMERIHADFIYESESTQINTPALQALEQRKGVCQDFAHIMLACLRSMGLPARYVSGYLLTQPAPGEVKLVGSDASHAWVSVYVGDLPEGQRWVDLDPTNNRWGWNAPGVDYVTVATGRDFGDVSPLRGVIHGGASHTLTVGVTVEEIRSDNSRSEPAAMAAQTPSQGQSQSQGGGQNQSQGAIN</sequence>
<feature type="domain" description="Transglutaminase-like" evidence="2">
    <location>
        <begin position="174"/>
        <end position="248"/>
    </location>
</feature>
<proteinExistence type="predicted"/>
<keyword evidence="4" id="KW-1185">Reference proteome</keyword>
<dbReference type="EMBL" id="JAVDXO010000001">
    <property type="protein sequence ID" value="MDR7304772.1"/>
    <property type="molecule type" value="Genomic_DNA"/>
</dbReference>
<dbReference type="SMART" id="SM00460">
    <property type="entry name" value="TGc"/>
    <property type="match status" value="1"/>
</dbReference>